<dbReference type="Proteomes" id="UP001165089">
    <property type="component" value="Unassembled WGS sequence"/>
</dbReference>
<organism evidence="1 2">
    <name type="scientific">Geothrix rubra</name>
    <dbReference type="NCBI Taxonomy" id="2927977"/>
    <lineage>
        <taxon>Bacteria</taxon>
        <taxon>Pseudomonadati</taxon>
        <taxon>Acidobacteriota</taxon>
        <taxon>Holophagae</taxon>
        <taxon>Holophagales</taxon>
        <taxon>Holophagaceae</taxon>
        <taxon>Geothrix</taxon>
    </lineage>
</organism>
<keyword evidence="2" id="KW-1185">Reference proteome</keyword>
<dbReference type="EMBL" id="BSDD01000005">
    <property type="protein sequence ID" value="GLH71203.1"/>
    <property type="molecule type" value="Genomic_DNA"/>
</dbReference>
<sequence>MPPGNVRTQPPTRVIEKTTVQTCLTIARRVEQDRHLAGDARGSEAAHQIAETIQRELLEQGWHKGGYPAAARIIPHA</sequence>
<proteinExistence type="predicted"/>
<evidence type="ECO:0000313" key="1">
    <source>
        <dbReference type="EMBL" id="GLH71203.1"/>
    </source>
</evidence>
<accession>A0ABQ5Q9V9</accession>
<name>A0ABQ5Q9V9_9BACT</name>
<reference evidence="1 2" key="1">
    <citation type="journal article" date="2023" name="Antonie Van Leeuwenhoek">
        <title>Mesoterricola silvestris gen. nov., sp. nov., Mesoterricola sediminis sp. nov., Geothrix oryzae sp. nov., Geothrix edaphica sp. nov., Geothrix rubra sp. nov., and Geothrix limicola sp. nov., six novel members of Acidobacteriota isolated from soils.</title>
        <authorList>
            <person name="Itoh H."/>
            <person name="Sugisawa Y."/>
            <person name="Mise K."/>
            <person name="Xu Z."/>
            <person name="Kuniyasu M."/>
            <person name="Ushijima N."/>
            <person name="Kawano K."/>
            <person name="Kobayashi E."/>
            <person name="Shiratori Y."/>
            <person name="Masuda Y."/>
            <person name="Senoo K."/>
        </authorList>
    </citation>
    <scope>NUCLEOTIDE SEQUENCE [LARGE SCALE GENOMIC DNA]</scope>
    <source>
        <strain evidence="1 2">Red803</strain>
    </source>
</reference>
<dbReference type="RefSeq" id="WP_285727225.1">
    <property type="nucleotide sequence ID" value="NZ_BSDD01000005.1"/>
</dbReference>
<comment type="caution">
    <text evidence="1">The sequence shown here is derived from an EMBL/GenBank/DDBJ whole genome shotgun (WGS) entry which is preliminary data.</text>
</comment>
<protein>
    <submittedName>
        <fullName evidence="1">Uncharacterized protein</fullName>
    </submittedName>
</protein>
<evidence type="ECO:0000313" key="2">
    <source>
        <dbReference type="Proteomes" id="UP001165089"/>
    </source>
</evidence>
<gene>
    <name evidence="1" type="ORF">GETHPA_27360</name>
</gene>